<comment type="caution">
    <text evidence="3">The sequence shown here is derived from an EMBL/GenBank/DDBJ whole genome shotgun (WGS) entry which is preliminary data.</text>
</comment>
<organism evidence="3 4">
    <name type="scientific">Heracleum sosnowskyi</name>
    <dbReference type="NCBI Taxonomy" id="360622"/>
    <lineage>
        <taxon>Eukaryota</taxon>
        <taxon>Viridiplantae</taxon>
        <taxon>Streptophyta</taxon>
        <taxon>Embryophyta</taxon>
        <taxon>Tracheophyta</taxon>
        <taxon>Spermatophyta</taxon>
        <taxon>Magnoliopsida</taxon>
        <taxon>eudicotyledons</taxon>
        <taxon>Gunneridae</taxon>
        <taxon>Pentapetalae</taxon>
        <taxon>asterids</taxon>
        <taxon>campanulids</taxon>
        <taxon>Apiales</taxon>
        <taxon>Apiaceae</taxon>
        <taxon>Apioideae</taxon>
        <taxon>apioid superclade</taxon>
        <taxon>Tordylieae</taxon>
        <taxon>Tordyliinae</taxon>
        <taxon>Heracleum</taxon>
    </lineage>
</organism>
<keyword evidence="2" id="KW-0472">Membrane</keyword>
<evidence type="ECO:0000313" key="3">
    <source>
        <dbReference type="EMBL" id="KAK1389691.1"/>
    </source>
</evidence>
<reference evidence="3" key="1">
    <citation type="submission" date="2023-02" db="EMBL/GenBank/DDBJ databases">
        <title>Genome of toxic invasive species Heracleum sosnowskyi carries increased number of genes despite the absence of recent whole-genome duplications.</title>
        <authorList>
            <person name="Schelkunov M."/>
            <person name="Shtratnikova V."/>
            <person name="Makarenko M."/>
            <person name="Klepikova A."/>
            <person name="Omelchenko D."/>
            <person name="Novikova G."/>
            <person name="Obukhova E."/>
            <person name="Bogdanov V."/>
            <person name="Penin A."/>
            <person name="Logacheva M."/>
        </authorList>
    </citation>
    <scope>NUCLEOTIDE SEQUENCE</scope>
    <source>
        <strain evidence="3">Hsosn_3</strain>
        <tissue evidence="3">Leaf</tissue>
    </source>
</reference>
<evidence type="ECO:0000256" key="2">
    <source>
        <dbReference type="SAM" id="Phobius"/>
    </source>
</evidence>
<proteinExistence type="predicted"/>
<dbReference type="EMBL" id="JAUIZM010000004">
    <property type="protein sequence ID" value="KAK1389691.1"/>
    <property type="molecule type" value="Genomic_DNA"/>
</dbReference>
<feature type="region of interest" description="Disordered" evidence="1">
    <location>
        <begin position="129"/>
        <end position="150"/>
    </location>
</feature>
<name>A0AAD8IQ92_9APIA</name>
<dbReference type="PANTHER" id="PTHR34054:SF4">
    <property type="entry name" value="PROTEIN, PUTATIVE-RELATED"/>
    <property type="match status" value="1"/>
</dbReference>
<keyword evidence="2" id="KW-0812">Transmembrane</keyword>
<accession>A0AAD8IQ92</accession>
<dbReference type="PANTHER" id="PTHR34054">
    <property type="entry name" value="EXPRESSED PROTEIN"/>
    <property type="match status" value="1"/>
</dbReference>
<evidence type="ECO:0000256" key="1">
    <source>
        <dbReference type="SAM" id="MobiDB-lite"/>
    </source>
</evidence>
<feature type="transmembrane region" description="Helical" evidence="2">
    <location>
        <begin position="12"/>
        <end position="31"/>
    </location>
</feature>
<keyword evidence="2" id="KW-1133">Transmembrane helix</keyword>
<keyword evidence="4" id="KW-1185">Reference proteome</keyword>
<dbReference type="InterPro" id="IPR045884">
    <property type="entry name" value="At5g59350-like"/>
</dbReference>
<dbReference type="Proteomes" id="UP001237642">
    <property type="component" value="Unassembled WGS sequence"/>
</dbReference>
<gene>
    <name evidence="3" type="ORF">POM88_017869</name>
</gene>
<reference evidence="3" key="2">
    <citation type="submission" date="2023-05" db="EMBL/GenBank/DDBJ databases">
        <authorList>
            <person name="Schelkunov M.I."/>
        </authorList>
    </citation>
    <scope>NUCLEOTIDE SEQUENCE</scope>
    <source>
        <strain evidence="3">Hsosn_3</strain>
        <tissue evidence="3">Leaf</tissue>
    </source>
</reference>
<dbReference type="AlphaFoldDB" id="A0AAD8IQ92"/>
<sequence length="200" mass="22399">MSGVSNFGKALTVIFIFSVIALLSELLYVLWRRRIIFRHHCDPPQAAVDHQPEILLTSNISPPSSKKDLLYFLCLGTQSRVEPDGSAPTRRTERSVEDDDVEIIDLYKLREMYGPSRLLFTIKEEEKEDLESEKSTTKSRNLSQSFGDTGASPEFVVTIEEVIEETPFSTPCDSPLFFTPSASPVHHVITQASSDETSSS</sequence>
<protein>
    <submittedName>
        <fullName evidence="3">Zinc finger protein</fullName>
    </submittedName>
</protein>
<evidence type="ECO:0000313" key="4">
    <source>
        <dbReference type="Proteomes" id="UP001237642"/>
    </source>
</evidence>